<feature type="transmembrane region" description="Helical" evidence="1">
    <location>
        <begin position="67"/>
        <end position="85"/>
    </location>
</feature>
<evidence type="ECO:0000313" key="4">
    <source>
        <dbReference type="Proteomes" id="UP000292262"/>
    </source>
</evidence>
<feature type="transmembrane region" description="Helical" evidence="1">
    <location>
        <begin position="131"/>
        <end position="148"/>
    </location>
</feature>
<sequence length="437" mass="51599">MKKIILKYLWLTYGFLFILIMTPLLQYVGYIKIDPNQTIVNIILVLVWGTFCSFLIKALLYHKKEPLFYLILTIWLLSLFGFVLAKYLSSTILATTALFAFAATNCFLLWSWYMQSYMGRRAKAFFRARRIFIRKLVLAVLLFVTMITVDDYMKVPDNPITFVLLTLFWLTVVNMLAPKFFKKYRLLIFGIYGSLLIFFTVFISYFEERTHSESLDLFLTFLFPIPLFIILWLYEQWKWFKNLKAEKTKAELSLLKQQVNPHFFFNTLNNLYGLAKQKSDKTPDLILKLSEVMRYVIYKGKESLVPLEDEIEYLENYIEIQEIRQHKKPDIDFKKSIDQHNYHIPPLLFIILLENAFKHGVDTLVDKAYVHIELIVKENKAIFTITNNYDPAGFTTQKGIGLLNLKKRLDIIYGSNYLLQIDHENAIFTARLELEVD</sequence>
<keyword evidence="1" id="KW-0472">Membrane</keyword>
<evidence type="ECO:0000259" key="2">
    <source>
        <dbReference type="Pfam" id="PF06580"/>
    </source>
</evidence>
<dbReference type="Proteomes" id="UP000292262">
    <property type="component" value="Unassembled WGS sequence"/>
</dbReference>
<proteinExistence type="predicted"/>
<accession>A0A4Q7PFW9</accession>
<gene>
    <name evidence="3" type="ORF">EV197_0581</name>
</gene>
<protein>
    <submittedName>
        <fullName evidence="3">Histidine kinase</fullName>
    </submittedName>
</protein>
<keyword evidence="1" id="KW-1133">Transmembrane helix</keyword>
<dbReference type="PANTHER" id="PTHR34220">
    <property type="entry name" value="SENSOR HISTIDINE KINASE YPDA"/>
    <property type="match status" value="1"/>
</dbReference>
<keyword evidence="3" id="KW-0808">Transferase</keyword>
<evidence type="ECO:0000256" key="1">
    <source>
        <dbReference type="SAM" id="Phobius"/>
    </source>
</evidence>
<dbReference type="SUPFAM" id="SSF55874">
    <property type="entry name" value="ATPase domain of HSP90 chaperone/DNA topoisomerase II/histidine kinase"/>
    <property type="match status" value="1"/>
</dbReference>
<feature type="transmembrane region" description="Helical" evidence="1">
    <location>
        <begin position="184"/>
        <end position="205"/>
    </location>
</feature>
<keyword evidence="4" id="KW-1185">Reference proteome</keyword>
<dbReference type="Pfam" id="PF06580">
    <property type="entry name" value="His_kinase"/>
    <property type="match status" value="1"/>
</dbReference>
<dbReference type="RefSeq" id="WP_130285216.1">
    <property type="nucleotide sequence ID" value="NZ_SGXE01000001.1"/>
</dbReference>
<feature type="transmembrane region" description="Helical" evidence="1">
    <location>
        <begin position="160"/>
        <end position="177"/>
    </location>
</feature>
<feature type="transmembrane region" description="Helical" evidence="1">
    <location>
        <begin position="217"/>
        <end position="234"/>
    </location>
</feature>
<feature type="transmembrane region" description="Helical" evidence="1">
    <location>
        <begin position="12"/>
        <end position="33"/>
    </location>
</feature>
<dbReference type="EMBL" id="SGXE01000001">
    <property type="protein sequence ID" value="RZS99371.1"/>
    <property type="molecule type" value="Genomic_DNA"/>
</dbReference>
<evidence type="ECO:0000313" key="3">
    <source>
        <dbReference type="EMBL" id="RZS99371.1"/>
    </source>
</evidence>
<feature type="domain" description="Signal transduction histidine kinase internal region" evidence="2">
    <location>
        <begin position="250"/>
        <end position="327"/>
    </location>
</feature>
<dbReference type="Gene3D" id="3.30.565.10">
    <property type="entry name" value="Histidine kinase-like ATPase, C-terminal domain"/>
    <property type="match status" value="1"/>
</dbReference>
<dbReference type="PANTHER" id="PTHR34220:SF7">
    <property type="entry name" value="SENSOR HISTIDINE KINASE YPDA"/>
    <property type="match status" value="1"/>
</dbReference>
<dbReference type="InterPro" id="IPR036890">
    <property type="entry name" value="HATPase_C_sf"/>
</dbReference>
<organism evidence="3 4">
    <name type="scientific">Aquimarina brevivitae</name>
    <dbReference type="NCBI Taxonomy" id="323412"/>
    <lineage>
        <taxon>Bacteria</taxon>
        <taxon>Pseudomonadati</taxon>
        <taxon>Bacteroidota</taxon>
        <taxon>Flavobacteriia</taxon>
        <taxon>Flavobacteriales</taxon>
        <taxon>Flavobacteriaceae</taxon>
        <taxon>Aquimarina</taxon>
    </lineage>
</organism>
<dbReference type="InterPro" id="IPR050640">
    <property type="entry name" value="Bact_2-comp_sensor_kinase"/>
</dbReference>
<dbReference type="GO" id="GO:0000155">
    <property type="term" value="F:phosphorelay sensor kinase activity"/>
    <property type="evidence" value="ECO:0007669"/>
    <property type="project" value="InterPro"/>
</dbReference>
<reference evidence="3 4" key="1">
    <citation type="submission" date="2019-02" db="EMBL/GenBank/DDBJ databases">
        <title>Genomic Encyclopedia of Type Strains, Phase IV (KMG-IV): sequencing the most valuable type-strain genomes for metagenomic binning, comparative biology and taxonomic classification.</title>
        <authorList>
            <person name="Goeker M."/>
        </authorList>
    </citation>
    <scope>NUCLEOTIDE SEQUENCE [LARGE SCALE GENOMIC DNA]</scope>
    <source>
        <strain evidence="3 4">DSM 17196</strain>
    </source>
</reference>
<dbReference type="InterPro" id="IPR010559">
    <property type="entry name" value="Sig_transdc_His_kin_internal"/>
</dbReference>
<dbReference type="GO" id="GO:0016020">
    <property type="term" value="C:membrane"/>
    <property type="evidence" value="ECO:0007669"/>
    <property type="project" value="InterPro"/>
</dbReference>
<dbReference type="OrthoDB" id="9809908at2"/>
<name>A0A4Q7PFW9_9FLAO</name>
<dbReference type="AlphaFoldDB" id="A0A4Q7PFW9"/>
<comment type="caution">
    <text evidence="3">The sequence shown here is derived from an EMBL/GenBank/DDBJ whole genome shotgun (WGS) entry which is preliminary data.</text>
</comment>
<feature type="transmembrane region" description="Helical" evidence="1">
    <location>
        <begin position="91"/>
        <end position="110"/>
    </location>
</feature>
<keyword evidence="3" id="KW-0418">Kinase</keyword>
<feature type="transmembrane region" description="Helical" evidence="1">
    <location>
        <begin position="39"/>
        <end position="60"/>
    </location>
</feature>
<keyword evidence="1" id="KW-0812">Transmembrane</keyword>